<organism evidence="2 3">
    <name type="scientific">Stella humosa</name>
    <dbReference type="NCBI Taxonomy" id="94"/>
    <lineage>
        <taxon>Bacteria</taxon>
        <taxon>Pseudomonadati</taxon>
        <taxon>Pseudomonadota</taxon>
        <taxon>Alphaproteobacteria</taxon>
        <taxon>Rhodospirillales</taxon>
        <taxon>Stellaceae</taxon>
        <taxon>Stella</taxon>
    </lineage>
</organism>
<sequence>MSMTAADRAALRRYYDGQLRPQEVVAAMSGPGTMFPVKTVRRGDQVRPLPAREQPFPAIAIRDRDRTFDLYDYLSVNRVGGLLVMKDGKVALEAYDLGVAPDTQWWSCSLAKSFASTLVGVALAEGHIASLDEPVTRYAAVAGPYAEVSIRQLLRMASGVGWSEEYTNPASDRRQLLERQFEWRAGAIVEHMSGRSRAAAPGSVWNYNTGESYLVSAVMEGATGMNLGDYLSSRIWSRLGMEQDATWWQESPGGMVVSGSGMTATLRDYARFGQFALDGGRIDGTPIVPEGWFAEAGAPYMAAGKSVPYGYMWWIPVLADPELEGTFQAEGIFGQFIHVNPRERLVVVVLSARSKPSMRSRLEIDDDAFFAAVSRALR</sequence>
<proteinExistence type="predicted"/>
<dbReference type="PANTHER" id="PTHR43283:SF14">
    <property type="entry name" value="BLL8153 PROTEIN"/>
    <property type="match status" value="1"/>
</dbReference>
<dbReference type="RefSeq" id="WP_123694131.1">
    <property type="nucleotide sequence ID" value="NZ_AP019700.1"/>
</dbReference>
<comment type="caution">
    <text evidence="2">The sequence shown here is derived from an EMBL/GenBank/DDBJ whole genome shotgun (WGS) entry which is preliminary data.</text>
</comment>
<reference evidence="2 3" key="1">
    <citation type="submission" date="2018-11" db="EMBL/GenBank/DDBJ databases">
        <title>Genomic Encyclopedia of Type Strains, Phase IV (KMG-IV): sequencing the most valuable type-strain genomes for metagenomic binning, comparative biology and taxonomic classification.</title>
        <authorList>
            <person name="Goeker M."/>
        </authorList>
    </citation>
    <scope>NUCLEOTIDE SEQUENCE [LARGE SCALE GENOMIC DNA]</scope>
    <source>
        <strain evidence="2 3">DSM 5900</strain>
    </source>
</reference>
<dbReference type="EMBL" id="RJKX01000017">
    <property type="protein sequence ID" value="ROP83136.1"/>
    <property type="molecule type" value="Genomic_DNA"/>
</dbReference>
<evidence type="ECO:0000259" key="1">
    <source>
        <dbReference type="Pfam" id="PF00144"/>
    </source>
</evidence>
<name>A0A3N1KY64_9PROT</name>
<gene>
    <name evidence="2" type="ORF">EDC65_4667</name>
</gene>
<dbReference type="Gene3D" id="3.40.710.10">
    <property type="entry name" value="DD-peptidase/beta-lactamase superfamily"/>
    <property type="match status" value="1"/>
</dbReference>
<dbReference type="PANTHER" id="PTHR43283">
    <property type="entry name" value="BETA-LACTAMASE-RELATED"/>
    <property type="match status" value="1"/>
</dbReference>
<keyword evidence="3" id="KW-1185">Reference proteome</keyword>
<dbReference type="InterPro" id="IPR001466">
    <property type="entry name" value="Beta-lactam-related"/>
</dbReference>
<accession>A0A3N1KY64</accession>
<dbReference type="SUPFAM" id="SSF56601">
    <property type="entry name" value="beta-lactamase/transpeptidase-like"/>
    <property type="match status" value="1"/>
</dbReference>
<dbReference type="InterPro" id="IPR050789">
    <property type="entry name" value="Diverse_Enzym_Activities"/>
</dbReference>
<dbReference type="AlphaFoldDB" id="A0A3N1KY64"/>
<dbReference type="Pfam" id="PF00144">
    <property type="entry name" value="Beta-lactamase"/>
    <property type="match status" value="1"/>
</dbReference>
<dbReference type="OrthoDB" id="9814204at2"/>
<evidence type="ECO:0000313" key="3">
    <source>
        <dbReference type="Proteomes" id="UP000278222"/>
    </source>
</evidence>
<protein>
    <recommendedName>
        <fullName evidence="1">Beta-lactamase-related domain-containing protein</fullName>
    </recommendedName>
</protein>
<evidence type="ECO:0000313" key="2">
    <source>
        <dbReference type="EMBL" id="ROP83136.1"/>
    </source>
</evidence>
<dbReference type="InterPro" id="IPR012338">
    <property type="entry name" value="Beta-lactam/transpept-like"/>
</dbReference>
<feature type="domain" description="Beta-lactamase-related" evidence="1">
    <location>
        <begin position="82"/>
        <end position="359"/>
    </location>
</feature>
<dbReference type="Proteomes" id="UP000278222">
    <property type="component" value="Unassembled WGS sequence"/>
</dbReference>